<evidence type="ECO:0000256" key="5">
    <source>
        <dbReference type="ARBA" id="ARBA00023065"/>
    </source>
</evidence>
<feature type="transmembrane region" description="Helical" evidence="8">
    <location>
        <begin position="103"/>
        <end position="122"/>
    </location>
</feature>
<dbReference type="GO" id="GO:0006885">
    <property type="term" value="P:regulation of pH"/>
    <property type="evidence" value="ECO:0007669"/>
    <property type="project" value="TreeGrafter"/>
</dbReference>
<dbReference type="InterPro" id="IPR038770">
    <property type="entry name" value="Na+/solute_symporter_sf"/>
</dbReference>
<keyword evidence="5" id="KW-0406">Ion transport</keyword>
<dbReference type="InterPro" id="IPR050794">
    <property type="entry name" value="CPA2_transporter"/>
</dbReference>
<dbReference type="OrthoDB" id="9793589at2"/>
<feature type="transmembrane region" description="Helical" evidence="8">
    <location>
        <begin position="196"/>
        <end position="215"/>
    </location>
</feature>
<feature type="domain" description="Cation/H+ exchanger transmembrane" evidence="9">
    <location>
        <begin position="17"/>
        <end position="346"/>
    </location>
</feature>
<dbReference type="RefSeq" id="WP_013863596.1">
    <property type="nucleotide sequence ID" value="NC_015635.1"/>
</dbReference>
<evidence type="ECO:0000256" key="8">
    <source>
        <dbReference type="SAM" id="Phobius"/>
    </source>
</evidence>
<feature type="transmembrane region" description="Helical" evidence="8">
    <location>
        <begin position="170"/>
        <end position="190"/>
    </location>
</feature>
<keyword evidence="2" id="KW-0813">Transport</keyword>
<dbReference type="GO" id="GO:0015297">
    <property type="term" value="F:antiporter activity"/>
    <property type="evidence" value="ECO:0007669"/>
    <property type="project" value="InterPro"/>
</dbReference>
<protein>
    <submittedName>
        <fullName evidence="10">Putative solute/hydrogen antiporter</fullName>
    </submittedName>
</protein>
<dbReference type="Gene3D" id="1.20.1530.20">
    <property type="match status" value="1"/>
</dbReference>
<feature type="transmembrane region" description="Helical" evidence="8">
    <location>
        <begin position="6"/>
        <end position="27"/>
    </location>
</feature>
<reference evidence="10 11" key="1">
    <citation type="submission" date="2011-05" db="EMBL/GenBank/DDBJ databases">
        <title>Whole genome sequence of Microlunatus phosphovorus NM-1.</title>
        <authorList>
            <person name="Hosoyama A."/>
            <person name="Sasaki K."/>
            <person name="Harada T."/>
            <person name="Igarashi R."/>
            <person name="Kawakoshi A."/>
            <person name="Sasagawa M."/>
            <person name="Fukada J."/>
            <person name="Nakamura S."/>
            <person name="Katano Y."/>
            <person name="Hanada S."/>
            <person name="Kamagata Y."/>
            <person name="Nakamura N."/>
            <person name="Yamazaki S."/>
            <person name="Fujita N."/>
        </authorList>
    </citation>
    <scope>NUCLEOTIDE SEQUENCE [LARGE SCALE GENOMIC DNA]</scope>
    <source>
        <strain evidence="11">ATCC 700054 / DSM 10555 / JCM 9379 / NBRC 101784 / NCIMB 13414 / VKM Ac-1990 / NM-1</strain>
    </source>
</reference>
<dbReference type="Proteomes" id="UP000007947">
    <property type="component" value="Chromosome"/>
</dbReference>
<evidence type="ECO:0000313" key="11">
    <source>
        <dbReference type="Proteomes" id="UP000007947"/>
    </source>
</evidence>
<evidence type="ECO:0000256" key="1">
    <source>
        <dbReference type="ARBA" id="ARBA00004141"/>
    </source>
</evidence>
<evidence type="ECO:0000256" key="2">
    <source>
        <dbReference type="ARBA" id="ARBA00022448"/>
    </source>
</evidence>
<feature type="transmembrane region" description="Helical" evidence="8">
    <location>
        <begin position="251"/>
        <end position="271"/>
    </location>
</feature>
<dbReference type="KEGG" id="mph:MLP_27130"/>
<comment type="subcellular location">
    <subcellularLocation>
        <location evidence="1">Membrane</location>
        <topology evidence="1">Multi-pass membrane protein</topology>
    </subcellularLocation>
</comment>
<feature type="region of interest" description="Disordered" evidence="7">
    <location>
        <begin position="381"/>
        <end position="403"/>
    </location>
</feature>
<evidence type="ECO:0000256" key="4">
    <source>
        <dbReference type="ARBA" id="ARBA00022989"/>
    </source>
</evidence>
<keyword evidence="4 8" id="KW-1133">Transmembrane helix</keyword>
<sequence length="432" mass="44670">MPLGEALHGLILLVVVVIGALAAGHLFNRIGQPRVLGPILLGITVGTVVAACPVAVRTILVSPASRSLLEAVGTAGLLLLMFSVGAELRGFAASGEASSGWRLAPAVVLPIVICALAAWPLAARLGNPLHPGPYGWLFVGVCLGVTAVPVLVTIIKDLGIASLPVARTSLRIAIVTDGLAWILVTAMVIITHSTAISIPFFVIGLALLVVVTLVLPRIVVRRPSLEHGGPLVIIMVVAALTGAAATQLLGFHPAIGAVIAGFCFPAALADVSSQRTFATVIDVLLPAFFVNAAMSVPLQALAVQASWGGLLSVAVLTVAAFGSKLASGFSYGLLHRWPRRSSAGLGRAAELPRGHRDCHCLGGLPGRADQPVRVRDAVRAGARHHRRDRATVPGIDPAFPRRAGDRSVSHSGWAGISNPVPLMSDKVLVRLA</sequence>
<dbReference type="InterPro" id="IPR006153">
    <property type="entry name" value="Cation/H_exchanger_TM"/>
</dbReference>
<dbReference type="EMBL" id="AP012204">
    <property type="protein sequence ID" value="BAK35727.1"/>
    <property type="molecule type" value="Genomic_DNA"/>
</dbReference>
<dbReference type="GO" id="GO:0016020">
    <property type="term" value="C:membrane"/>
    <property type="evidence" value="ECO:0007669"/>
    <property type="project" value="UniProtKB-SubCell"/>
</dbReference>
<organism evidence="10 11">
    <name type="scientific">Microlunatus phosphovorus (strain ATCC 700054 / DSM 10555 / JCM 9379 / NBRC 101784 / NCIMB 13414 / VKM Ac-1990 / NM-1)</name>
    <dbReference type="NCBI Taxonomy" id="1032480"/>
    <lineage>
        <taxon>Bacteria</taxon>
        <taxon>Bacillati</taxon>
        <taxon>Actinomycetota</taxon>
        <taxon>Actinomycetes</taxon>
        <taxon>Propionibacteriales</taxon>
        <taxon>Propionibacteriaceae</taxon>
        <taxon>Microlunatus</taxon>
    </lineage>
</organism>
<dbReference type="GO" id="GO:1902600">
    <property type="term" value="P:proton transmembrane transport"/>
    <property type="evidence" value="ECO:0007669"/>
    <property type="project" value="InterPro"/>
</dbReference>
<accession>F5XI58</accession>
<feature type="transmembrane region" description="Helical" evidence="8">
    <location>
        <begin position="283"/>
        <end position="303"/>
    </location>
</feature>
<feature type="transmembrane region" description="Helical" evidence="8">
    <location>
        <begin position="39"/>
        <end position="60"/>
    </location>
</feature>
<evidence type="ECO:0000313" key="10">
    <source>
        <dbReference type="EMBL" id="BAK35727.1"/>
    </source>
</evidence>
<keyword evidence="6 8" id="KW-0472">Membrane</keyword>
<dbReference type="PANTHER" id="PTHR32468">
    <property type="entry name" value="CATION/H + ANTIPORTER"/>
    <property type="match status" value="1"/>
</dbReference>
<evidence type="ECO:0000256" key="3">
    <source>
        <dbReference type="ARBA" id="ARBA00022692"/>
    </source>
</evidence>
<dbReference type="AlphaFoldDB" id="F5XI58"/>
<dbReference type="STRING" id="1032480.MLP_27130"/>
<name>F5XI58_MICPN</name>
<keyword evidence="3 8" id="KW-0812">Transmembrane</keyword>
<feature type="transmembrane region" description="Helical" evidence="8">
    <location>
        <begin position="72"/>
        <end position="91"/>
    </location>
</feature>
<feature type="transmembrane region" description="Helical" evidence="8">
    <location>
        <begin position="227"/>
        <end position="245"/>
    </location>
</feature>
<dbReference type="GO" id="GO:0012505">
    <property type="term" value="C:endomembrane system"/>
    <property type="evidence" value="ECO:0007669"/>
    <property type="project" value="TreeGrafter"/>
</dbReference>
<evidence type="ECO:0000259" key="9">
    <source>
        <dbReference type="Pfam" id="PF00999"/>
    </source>
</evidence>
<dbReference type="PANTHER" id="PTHR32468:SF164">
    <property type="entry name" value="OS05G0485000 PROTEIN"/>
    <property type="match status" value="1"/>
</dbReference>
<dbReference type="Pfam" id="PF00999">
    <property type="entry name" value="Na_H_Exchanger"/>
    <property type="match status" value="1"/>
</dbReference>
<evidence type="ECO:0000256" key="7">
    <source>
        <dbReference type="SAM" id="MobiDB-lite"/>
    </source>
</evidence>
<dbReference type="HOGENOM" id="CLU_634329_0_0_11"/>
<feature type="transmembrane region" description="Helical" evidence="8">
    <location>
        <begin position="134"/>
        <end position="158"/>
    </location>
</feature>
<evidence type="ECO:0000256" key="6">
    <source>
        <dbReference type="ARBA" id="ARBA00023136"/>
    </source>
</evidence>
<dbReference type="eggNOG" id="COG0475">
    <property type="taxonomic scope" value="Bacteria"/>
</dbReference>
<proteinExistence type="predicted"/>
<feature type="transmembrane region" description="Helical" evidence="8">
    <location>
        <begin position="309"/>
        <end position="334"/>
    </location>
</feature>
<gene>
    <name evidence="10" type="ordered locus">MLP_27130</name>
</gene>
<keyword evidence="11" id="KW-1185">Reference proteome</keyword>